<evidence type="ECO:0000259" key="3">
    <source>
        <dbReference type="SMART" id="SM00093"/>
    </source>
</evidence>
<dbReference type="SUPFAM" id="SSF56574">
    <property type="entry name" value="Serpins"/>
    <property type="match status" value="1"/>
</dbReference>
<dbReference type="OrthoDB" id="671595at2759"/>
<dbReference type="GO" id="GO:0004867">
    <property type="term" value="F:serine-type endopeptidase inhibitor activity"/>
    <property type="evidence" value="ECO:0007669"/>
    <property type="project" value="InterPro"/>
</dbReference>
<dbReference type="InterPro" id="IPR036186">
    <property type="entry name" value="Serpin_sf"/>
</dbReference>
<protein>
    <recommendedName>
        <fullName evidence="3">Serpin domain-containing protein</fullName>
    </recommendedName>
</protein>
<evidence type="ECO:0000313" key="5">
    <source>
        <dbReference type="Proteomes" id="UP000324800"/>
    </source>
</evidence>
<dbReference type="Proteomes" id="UP000324800">
    <property type="component" value="Unassembled WGS sequence"/>
</dbReference>
<dbReference type="AlphaFoldDB" id="A0A5J4WEL4"/>
<accession>A0A5J4WEL4</accession>
<organism evidence="4 5">
    <name type="scientific">Streblomastix strix</name>
    <dbReference type="NCBI Taxonomy" id="222440"/>
    <lineage>
        <taxon>Eukaryota</taxon>
        <taxon>Metamonada</taxon>
        <taxon>Preaxostyla</taxon>
        <taxon>Oxymonadida</taxon>
        <taxon>Streblomastigidae</taxon>
        <taxon>Streblomastix</taxon>
    </lineage>
</organism>
<sequence length="300" mass="33490">MLTLLSILVALLGGEIIQNYPTAENLYTDHVSQFGTSLLLALNNQTSQENIIISPLSIYTALIVAGSGADGKTLYEFRKVLHTCNDSRFNEEKNLLALAAKDTIDIDVKKLNLQLKNENHEVNSYVEKETKGLIKNILPGIDPNDKMMYTGLDDIYKTPESFKQAALKYLSAEGLRKIKANGNNTKVHLSLPKFETRFKISLLKSLKAIGLDQAFTDNAEFLHISNDSLKISDVIHEVEVKIDEDGAEAVAVTRYEMFETSFDRPFLVAFYDTHSHMPIFTEMIKTVGNAVVEAEMKVGL</sequence>
<dbReference type="GO" id="GO:0005615">
    <property type="term" value="C:extracellular space"/>
    <property type="evidence" value="ECO:0007669"/>
    <property type="project" value="InterPro"/>
</dbReference>
<evidence type="ECO:0000256" key="2">
    <source>
        <dbReference type="RuleBase" id="RU000411"/>
    </source>
</evidence>
<dbReference type="Pfam" id="PF00079">
    <property type="entry name" value="Serpin"/>
    <property type="match status" value="2"/>
</dbReference>
<comment type="caution">
    <text evidence="4">The sequence shown here is derived from an EMBL/GenBank/DDBJ whole genome shotgun (WGS) entry which is preliminary data.</text>
</comment>
<dbReference type="InterPro" id="IPR023796">
    <property type="entry name" value="Serpin_dom"/>
</dbReference>
<comment type="similarity">
    <text evidence="1 2">Belongs to the serpin family.</text>
</comment>
<evidence type="ECO:0000256" key="1">
    <source>
        <dbReference type="ARBA" id="ARBA00009500"/>
    </source>
</evidence>
<dbReference type="SMART" id="SM00093">
    <property type="entry name" value="SERPIN"/>
    <property type="match status" value="1"/>
</dbReference>
<dbReference type="Gene3D" id="2.30.39.10">
    <property type="entry name" value="Alpha-1-antitrypsin, domain 1"/>
    <property type="match status" value="1"/>
</dbReference>
<dbReference type="InterPro" id="IPR042185">
    <property type="entry name" value="Serpin_sf_2"/>
</dbReference>
<proteinExistence type="inferred from homology"/>
<feature type="domain" description="Serpin" evidence="3">
    <location>
        <begin position="36"/>
        <end position="280"/>
    </location>
</feature>
<dbReference type="Gene3D" id="3.30.497.10">
    <property type="entry name" value="Antithrombin, subunit I, domain 2"/>
    <property type="match status" value="2"/>
</dbReference>
<evidence type="ECO:0000313" key="4">
    <source>
        <dbReference type="EMBL" id="KAA6393398.1"/>
    </source>
</evidence>
<dbReference type="InterPro" id="IPR042178">
    <property type="entry name" value="Serpin_sf_1"/>
</dbReference>
<dbReference type="PANTHER" id="PTHR11461:SF211">
    <property type="entry name" value="GH10112P-RELATED"/>
    <property type="match status" value="1"/>
</dbReference>
<reference evidence="4 5" key="1">
    <citation type="submission" date="2019-03" db="EMBL/GenBank/DDBJ databases">
        <title>Single cell metagenomics reveals metabolic interactions within the superorganism composed of flagellate Streblomastix strix and complex community of Bacteroidetes bacteria on its surface.</title>
        <authorList>
            <person name="Treitli S.C."/>
            <person name="Kolisko M."/>
            <person name="Husnik F."/>
            <person name="Keeling P."/>
            <person name="Hampl V."/>
        </authorList>
    </citation>
    <scope>NUCLEOTIDE SEQUENCE [LARGE SCALE GENOMIC DNA]</scope>
    <source>
        <strain evidence="4">ST1C</strain>
    </source>
</reference>
<gene>
    <name evidence="4" type="ORF">EZS28_011076</name>
</gene>
<dbReference type="EMBL" id="SNRW01002242">
    <property type="protein sequence ID" value="KAA6393398.1"/>
    <property type="molecule type" value="Genomic_DNA"/>
</dbReference>
<name>A0A5J4WEL4_9EUKA</name>
<dbReference type="PANTHER" id="PTHR11461">
    <property type="entry name" value="SERINE PROTEASE INHIBITOR, SERPIN"/>
    <property type="match status" value="1"/>
</dbReference>
<dbReference type="InterPro" id="IPR000215">
    <property type="entry name" value="Serpin_fam"/>
</dbReference>